<evidence type="ECO:0000256" key="1">
    <source>
        <dbReference type="ARBA" id="ARBA00009213"/>
    </source>
</evidence>
<proteinExistence type="inferred from homology"/>
<dbReference type="NCBIfam" id="NF002368">
    <property type="entry name" value="PRK01346.1-5"/>
    <property type="match status" value="1"/>
</dbReference>
<dbReference type="PANTHER" id="PTHR37817">
    <property type="entry name" value="N-ACETYLTRANSFERASE EIS"/>
    <property type="match status" value="1"/>
</dbReference>
<protein>
    <submittedName>
        <fullName evidence="7">Enhanced intracellular survival protein Eis</fullName>
    </submittedName>
</protein>
<evidence type="ECO:0000256" key="5">
    <source>
        <dbReference type="HAMAP-Rule" id="MF_01812"/>
    </source>
</evidence>
<dbReference type="Pfam" id="PF17668">
    <property type="entry name" value="Acetyltransf_17"/>
    <property type="match status" value="1"/>
</dbReference>
<evidence type="ECO:0000259" key="6">
    <source>
        <dbReference type="PROSITE" id="PS51186"/>
    </source>
</evidence>
<dbReference type="AlphaFoldDB" id="A0A544VTV8"/>
<evidence type="ECO:0000256" key="3">
    <source>
        <dbReference type="ARBA" id="ARBA00022679"/>
    </source>
</evidence>
<feature type="binding site" evidence="5">
    <location>
        <begin position="93"/>
        <end position="98"/>
    </location>
    <ligand>
        <name>acetyl-CoA</name>
        <dbReference type="ChEBI" id="CHEBI:57288"/>
    </ligand>
</feature>
<dbReference type="PANTHER" id="PTHR37817:SF1">
    <property type="entry name" value="N-ACETYLTRANSFERASE EIS"/>
    <property type="match status" value="1"/>
</dbReference>
<dbReference type="Gene3D" id="3.40.630.30">
    <property type="match status" value="2"/>
</dbReference>
<dbReference type="InterPro" id="IPR000182">
    <property type="entry name" value="GNAT_dom"/>
</dbReference>
<dbReference type="InterPro" id="IPR051554">
    <property type="entry name" value="Acetyltransferase_Eis"/>
</dbReference>
<dbReference type="CDD" id="cd04301">
    <property type="entry name" value="NAT_SF"/>
    <property type="match status" value="1"/>
</dbReference>
<feature type="active site" description="Proton donor" evidence="5">
    <location>
        <position position="126"/>
    </location>
</feature>
<reference evidence="7 8" key="1">
    <citation type="submission" date="2018-10" db="EMBL/GenBank/DDBJ databases">
        <title>Draft genome of Mycobacterium hodleri strain B.</title>
        <authorList>
            <person name="Amande T.J."/>
            <person name="Mcgenity T.J."/>
        </authorList>
    </citation>
    <scope>NUCLEOTIDE SEQUENCE [LARGE SCALE GENOMIC DNA]</scope>
    <source>
        <strain evidence="7 8">B</strain>
    </source>
</reference>
<dbReference type="SUPFAM" id="SSF55729">
    <property type="entry name" value="Acyl-CoA N-acyltransferases (Nat)"/>
    <property type="match status" value="1"/>
</dbReference>
<dbReference type="Proteomes" id="UP000315759">
    <property type="component" value="Unassembled WGS sequence"/>
</dbReference>
<sequence length="401" mass="44038">MPSPTGLVIRSAEDADWPAMVLLAATCFGSFRPREANDMWRTLMPADGVVIACDGDDVVGMAYYLDLRLTVPGGAVLPMAGVSWVCVAPTHRRRGVLREMFGELHRRMALSDYPIAGLEASEGGIYSRFGYGQASVVESLSVDRRGVEFLDEVPDRGGVRIVTPVEHRDRIEEIYERWRLRTPGGLFTPRQMWDQVFGDREEYRRGGGPLMALLHDDGFAMYRIHGDSERKTVAITKLAAVTVDAYVALWRALLGMDLMDTVTIEAPPRELLPYLLTDARRVRLTDREDGLWLRMLDVPAVLEARTYAADATFALDVSDGPLDGGGRFACEIRDGRARCVPTDAEPDVGLTLSVLGSLYLGEHRASALAAANRLRCNDSAVIATLDAAFATDVPAELGFGF</sequence>
<gene>
    <name evidence="7" type="ORF">D8S82_27260</name>
</gene>
<dbReference type="RefSeq" id="WP_142555097.1">
    <property type="nucleotide sequence ID" value="NZ_VIFX01000045.1"/>
</dbReference>
<evidence type="ECO:0000256" key="2">
    <source>
        <dbReference type="ARBA" id="ARBA00022488"/>
    </source>
</evidence>
<comment type="subunit">
    <text evidence="5">Homohexamer; trimer of dimers.</text>
</comment>
<comment type="similarity">
    <text evidence="1 5">Belongs to the acetyltransferase Eis family.</text>
</comment>
<dbReference type="PROSITE" id="PS51186">
    <property type="entry name" value="GNAT"/>
    <property type="match status" value="1"/>
</dbReference>
<keyword evidence="8" id="KW-1185">Reference proteome</keyword>
<feature type="active site" description="Proton acceptor; via carboxylate" evidence="5">
    <location>
        <position position="401"/>
    </location>
</feature>
<evidence type="ECO:0000256" key="4">
    <source>
        <dbReference type="ARBA" id="ARBA00023315"/>
    </source>
</evidence>
<organism evidence="7 8">
    <name type="scientific">Mycolicibacterium hodleri</name>
    <dbReference type="NCBI Taxonomy" id="49897"/>
    <lineage>
        <taxon>Bacteria</taxon>
        <taxon>Bacillati</taxon>
        <taxon>Actinomycetota</taxon>
        <taxon>Actinomycetes</taxon>
        <taxon>Mycobacteriales</taxon>
        <taxon>Mycobacteriaceae</taxon>
        <taxon>Mycolicibacterium</taxon>
    </lineage>
</organism>
<evidence type="ECO:0000313" key="8">
    <source>
        <dbReference type="Proteomes" id="UP000315759"/>
    </source>
</evidence>
<name>A0A544VTV8_9MYCO</name>
<dbReference type="HAMAP" id="MF_01812">
    <property type="entry name" value="Eis"/>
    <property type="match status" value="1"/>
</dbReference>
<feature type="binding site" evidence="5">
    <location>
        <begin position="121"/>
        <end position="122"/>
    </location>
    <ligand>
        <name>acetyl-CoA</name>
        <dbReference type="ChEBI" id="CHEBI:57288"/>
    </ligand>
</feature>
<accession>A0A544VTV8</accession>
<comment type="caution">
    <text evidence="7">The sequence shown here is derived from an EMBL/GenBank/DDBJ whole genome shotgun (WGS) entry which is preliminary data.</text>
</comment>
<evidence type="ECO:0000313" key="7">
    <source>
        <dbReference type="EMBL" id="TQR83421.1"/>
    </source>
</evidence>
<feature type="domain" description="N-acetyltransferase" evidence="6">
    <location>
        <begin position="7"/>
        <end position="154"/>
    </location>
</feature>
<dbReference type="InterPro" id="IPR025559">
    <property type="entry name" value="Eis_dom"/>
</dbReference>
<dbReference type="Gene3D" id="3.30.1050.10">
    <property type="entry name" value="SCP2 sterol-binding domain"/>
    <property type="match status" value="1"/>
</dbReference>
<dbReference type="InterPro" id="IPR041380">
    <property type="entry name" value="Acetyltransf_17"/>
</dbReference>
<feature type="binding site" evidence="5">
    <location>
        <begin position="85"/>
        <end position="87"/>
    </location>
    <ligand>
        <name>acetyl-CoA</name>
        <dbReference type="ChEBI" id="CHEBI:57288"/>
    </ligand>
</feature>
<dbReference type="NCBIfam" id="NF002367">
    <property type="entry name" value="PRK01346.1-4"/>
    <property type="match status" value="1"/>
</dbReference>
<keyword evidence="3 5" id="KW-0808">Transferase</keyword>
<dbReference type="GO" id="GO:0034069">
    <property type="term" value="F:aminoglycoside N-acetyltransferase activity"/>
    <property type="evidence" value="ECO:0007669"/>
    <property type="project" value="TreeGrafter"/>
</dbReference>
<dbReference type="Pfam" id="PF13527">
    <property type="entry name" value="Acetyltransf_9"/>
    <property type="match status" value="1"/>
</dbReference>
<dbReference type="InterPro" id="IPR016181">
    <property type="entry name" value="Acyl_CoA_acyltransferase"/>
</dbReference>
<dbReference type="InterPro" id="IPR022902">
    <property type="entry name" value="NAcTrfase_Eis"/>
</dbReference>
<dbReference type="InterPro" id="IPR036527">
    <property type="entry name" value="SCP2_sterol-bd_dom_sf"/>
</dbReference>
<keyword evidence="2" id="KW-1036">Host cytoplasmic vesicle</keyword>
<dbReference type="SUPFAM" id="SSF55718">
    <property type="entry name" value="SCP-like"/>
    <property type="match status" value="1"/>
</dbReference>
<dbReference type="GO" id="GO:0030649">
    <property type="term" value="P:aminoglycoside antibiotic catabolic process"/>
    <property type="evidence" value="ECO:0007669"/>
    <property type="project" value="TreeGrafter"/>
</dbReference>
<keyword evidence="4 5" id="KW-0012">Acyltransferase</keyword>
<dbReference type="Pfam" id="PF13530">
    <property type="entry name" value="SCP2_2"/>
    <property type="match status" value="1"/>
</dbReference>
<dbReference type="EMBL" id="VIFX01000045">
    <property type="protein sequence ID" value="TQR83421.1"/>
    <property type="molecule type" value="Genomic_DNA"/>
</dbReference>